<feature type="chain" id="PRO_5032874347" description="FlgD/Vpr Ig-like domain-containing protein" evidence="1">
    <location>
        <begin position="23"/>
        <end position="318"/>
    </location>
</feature>
<reference evidence="3 4" key="1">
    <citation type="submission" date="2020-04" db="EMBL/GenBank/DDBJ databases">
        <title>Metagenomic profiling of ammonia- and methane-oxidizing microorganisms in a Dutch drinking water treatment plant.</title>
        <authorList>
            <person name="Poghosyan L."/>
            <person name="Leucker S."/>
        </authorList>
    </citation>
    <scope>NUCLEOTIDE SEQUENCE [LARGE SCALE GENOMIC DNA]</scope>
    <source>
        <strain evidence="3">S-RSF-IL-03</strain>
    </source>
</reference>
<dbReference type="EMBL" id="JABFRW010000019">
    <property type="protein sequence ID" value="NOT32839.1"/>
    <property type="molecule type" value="Genomic_DNA"/>
</dbReference>
<evidence type="ECO:0000313" key="3">
    <source>
        <dbReference type="EMBL" id="NOT32839.1"/>
    </source>
</evidence>
<accession>A0A849SUG0</accession>
<dbReference type="Gene3D" id="2.60.40.4070">
    <property type="match status" value="1"/>
</dbReference>
<dbReference type="Proteomes" id="UP000580839">
    <property type="component" value="Unassembled WGS sequence"/>
</dbReference>
<evidence type="ECO:0000256" key="1">
    <source>
        <dbReference type="SAM" id="SignalP"/>
    </source>
</evidence>
<dbReference type="AlphaFoldDB" id="A0A849SUG0"/>
<organism evidence="3 4">
    <name type="scientific">Eiseniibacteriota bacterium</name>
    <dbReference type="NCBI Taxonomy" id="2212470"/>
    <lineage>
        <taxon>Bacteria</taxon>
        <taxon>Candidatus Eiseniibacteriota</taxon>
    </lineage>
</organism>
<evidence type="ECO:0000313" key="4">
    <source>
        <dbReference type="Proteomes" id="UP000580839"/>
    </source>
</evidence>
<protein>
    <recommendedName>
        <fullName evidence="2">FlgD/Vpr Ig-like domain-containing protein</fullName>
    </recommendedName>
</protein>
<dbReference type="Pfam" id="PF13860">
    <property type="entry name" value="FlgD_ig"/>
    <property type="match status" value="1"/>
</dbReference>
<feature type="signal peptide" evidence="1">
    <location>
        <begin position="1"/>
        <end position="22"/>
    </location>
</feature>
<gene>
    <name evidence="3" type="ORF">HOP12_01580</name>
</gene>
<sequence length="318" mass="33946">MRFKIAVPLVLSAVFVAASAEAAANSVWDAALGALPDSACWTRFDTAPLSDPVLAAGKMTLATNIRAEVLYFEQSGPLLSVPALWVMETGLRVVAESHDPGPRWGATIGFARSAGVGNVLLLGVGQIMLWGGFGVEGPLVAIPTTDRVHDYRVEVEVLGTIRVYQDGQLVLTGASISNPLFGATPYVYFGDGGSSGSSTTEWTYFKHNGAASPCQAQVGVEDVAFGTTIALESPSPNPASAEVLLRFALQREAWLELTIFDVAGRRVRTLESALRPPGEHQARWDLSNDAGRPVKAGVYFARLEAEGRHIVRRLAVTR</sequence>
<feature type="domain" description="FlgD/Vpr Ig-like" evidence="2">
    <location>
        <begin position="245"/>
        <end position="306"/>
    </location>
</feature>
<name>A0A849SUG0_UNCEI</name>
<evidence type="ECO:0000259" key="2">
    <source>
        <dbReference type="Pfam" id="PF13860"/>
    </source>
</evidence>
<dbReference type="InterPro" id="IPR025965">
    <property type="entry name" value="FlgD/Vpr_Ig-like"/>
</dbReference>
<proteinExistence type="predicted"/>
<comment type="caution">
    <text evidence="3">The sequence shown here is derived from an EMBL/GenBank/DDBJ whole genome shotgun (WGS) entry which is preliminary data.</text>
</comment>
<keyword evidence="1" id="KW-0732">Signal</keyword>